<dbReference type="Proteomes" id="UP000061348">
    <property type="component" value="Unassembled WGS sequence"/>
</dbReference>
<proteinExistence type="predicted"/>
<sequence>MTGIVPMFGHYESTLERDMMEIIRFDPNVQSFLPQPLTIEYRNNDGQKRSYTPDGLIHYKETPGYLAPTLFEVKYRKDFREQWKVFLPKFRAAKAYCIDRGWCFEVFTEREIRTPYLQNIKFLWPFRDRVSSLESSKLILIALSGLKVADPNVLLGTLCHDANDRAQMIPTLWHLISIGEIGCNLNEPLTMSSRIWTERWE</sequence>
<gene>
    <name evidence="2" type="ORF">PFLmoz3_01363</name>
</gene>
<evidence type="ECO:0000313" key="3">
    <source>
        <dbReference type="Proteomes" id="UP000061348"/>
    </source>
</evidence>
<organism evidence="2 3">
    <name type="scientific">Pseudomonas fluorescens</name>
    <dbReference type="NCBI Taxonomy" id="294"/>
    <lineage>
        <taxon>Bacteria</taxon>
        <taxon>Pseudomonadati</taxon>
        <taxon>Pseudomonadota</taxon>
        <taxon>Gammaproteobacteria</taxon>
        <taxon>Pseudomonadales</taxon>
        <taxon>Pseudomonadaceae</taxon>
        <taxon>Pseudomonas</taxon>
    </lineage>
</organism>
<dbReference type="EMBL" id="LCYA01000052">
    <property type="protein sequence ID" value="KWV88468.1"/>
    <property type="molecule type" value="Genomic_DNA"/>
</dbReference>
<reference evidence="2 3" key="1">
    <citation type="submission" date="2015-05" db="EMBL/GenBank/DDBJ databases">
        <title>A genomic and transcriptomic approach to investigate the blue pigment phenotype in Pseudomonas fluorescens.</title>
        <authorList>
            <person name="Andreani N.A."/>
            <person name="Cardazzo B."/>
        </authorList>
    </citation>
    <scope>NUCLEOTIDE SEQUENCE [LARGE SCALE GENOMIC DNA]</scope>
    <source>
        <strain evidence="2 3">Ps_22</strain>
    </source>
</reference>
<name>A0A120G892_PSEFL</name>
<comment type="caution">
    <text evidence="2">The sequence shown here is derived from an EMBL/GenBank/DDBJ whole genome shotgun (WGS) entry which is preliminary data.</text>
</comment>
<evidence type="ECO:0000313" key="2">
    <source>
        <dbReference type="EMBL" id="KWV88468.1"/>
    </source>
</evidence>
<dbReference type="AlphaFoldDB" id="A0A120G892"/>
<accession>A0A120G892</accession>
<dbReference type="InterPro" id="IPR014833">
    <property type="entry name" value="TnsA_N"/>
</dbReference>
<dbReference type="Pfam" id="PF08722">
    <property type="entry name" value="Tn7_TnsA-like_N"/>
    <property type="match status" value="1"/>
</dbReference>
<evidence type="ECO:0000259" key="1">
    <source>
        <dbReference type="Pfam" id="PF08722"/>
    </source>
</evidence>
<protein>
    <recommendedName>
        <fullName evidence="1">TnsA endonuclease N-terminal domain-containing protein</fullName>
    </recommendedName>
</protein>
<feature type="domain" description="TnsA endonuclease N-terminal" evidence="1">
    <location>
        <begin position="26"/>
        <end position="109"/>
    </location>
</feature>
<dbReference type="PATRIC" id="fig|294.194.peg.1535"/>